<dbReference type="InterPro" id="IPR016167">
    <property type="entry name" value="FAD-bd_PCMH_sub1"/>
</dbReference>
<sequence>MTKDGVTWFQPVSLADLLALKAHYPKAEIVCGNTELGVELKFQFSGVSTYINSKQRIDGISNQCKRCYIGSVASSSTQTGGKANL</sequence>
<dbReference type="WBParaSite" id="PgR017X_g031_t01">
    <property type="protein sequence ID" value="PgR017X_g031_t01"/>
    <property type="gene ID" value="PgR017X_g031"/>
</dbReference>
<dbReference type="Proteomes" id="UP000887569">
    <property type="component" value="Unplaced"/>
</dbReference>
<reference evidence="3" key="1">
    <citation type="submission" date="2022-11" db="UniProtKB">
        <authorList>
            <consortium name="WormBaseParasite"/>
        </authorList>
    </citation>
    <scope>IDENTIFICATION</scope>
</reference>
<proteinExistence type="predicted"/>
<dbReference type="Gene3D" id="3.30.43.10">
    <property type="entry name" value="Uridine Diphospho-n-acetylenolpyruvylglucosamine Reductase, domain 2"/>
    <property type="match status" value="1"/>
</dbReference>
<dbReference type="Pfam" id="PF00941">
    <property type="entry name" value="FAD_binding_5"/>
    <property type="match status" value="1"/>
</dbReference>
<dbReference type="GO" id="GO:0016491">
    <property type="term" value="F:oxidoreductase activity"/>
    <property type="evidence" value="ECO:0007669"/>
    <property type="project" value="InterPro"/>
</dbReference>
<keyword evidence="2" id="KW-1185">Reference proteome</keyword>
<dbReference type="GO" id="GO:0050660">
    <property type="term" value="F:flavin adenine dinucleotide binding"/>
    <property type="evidence" value="ECO:0007669"/>
    <property type="project" value="InterPro"/>
</dbReference>
<dbReference type="InterPro" id="IPR036318">
    <property type="entry name" value="FAD-bd_PCMH-like_sf"/>
</dbReference>
<feature type="domain" description="Molybdopterin dehydrogenase FAD-binding" evidence="1">
    <location>
        <begin position="6"/>
        <end position="75"/>
    </location>
</feature>
<dbReference type="FunFam" id="3.30.43.10:FF:000001">
    <property type="entry name" value="Xanthine dehydrogenase/oxidase"/>
    <property type="match status" value="1"/>
</dbReference>
<evidence type="ECO:0000313" key="2">
    <source>
        <dbReference type="Proteomes" id="UP000887569"/>
    </source>
</evidence>
<evidence type="ECO:0000259" key="1">
    <source>
        <dbReference type="Pfam" id="PF00941"/>
    </source>
</evidence>
<organism evidence="2 3">
    <name type="scientific">Parascaris univalens</name>
    <name type="common">Nematode worm</name>
    <dbReference type="NCBI Taxonomy" id="6257"/>
    <lineage>
        <taxon>Eukaryota</taxon>
        <taxon>Metazoa</taxon>
        <taxon>Ecdysozoa</taxon>
        <taxon>Nematoda</taxon>
        <taxon>Chromadorea</taxon>
        <taxon>Rhabditida</taxon>
        <taxon>Spirurina</taxon>
        <taxon>Ascaridomorpha</taxon>
        <taxon>Ascaridoidea</taxon>
        <taxon>Ascarididae</taxon>
        <taxon>Parascaris</taxon>
    </lineage>
</organism>
<name>A0A915AY31_PARUN</name>
<dbReference type="SUPFAM" id="SSF56176">
    <property type="entry name" value="FAD-binding/transporter-associated domain-like"/>
    <property type="match status" value="1"/>
</dbReference>
<protein>
    <submittedName>
        <fullName evidence="3">Molybdopterin dehydrogenase FAD-binding domain-containing protein</fullName>
    </submittedName>
</protein>
<dbReference type="AlphaFoldDB" id="A0A915AY31"/>
<accession>A0A915AY31</accession>
<dbReference type="InterPro" id="IPR002346">
    <property type="entry name" value="Mopterin_DH_FAD-bd"/>
</dbReference>
<evidence type="ECO:0000313" key="3">
    <source>
        <dbReference type="WBParaSite" id="PgR017X_g031_t01"/>
    </source>
</evidence>